<protein>
    <submittedName>
        <fullName evidence="2">DUF1501 domain-containing protein</fullName>
    </submittedName>
</protein>
<dbReference type="Proteomes" id="UP001169069">
    <property type="component" value="Unassembled WGS sequence"/>
</dbReference>
<keyword evidence="1" id="KW-0732">Signal</keyword>
<dbReference type="EMBL" id="JAQIBD010000001">
    <property type="protein sequence ID" value="MDM5271393.1"/>
    <property type="molecule type" value="Genomic_DNA"/>
</dbReference>
<keyword evidence="3" id="KW-1185">Reference proteome</keyword>
<organism evidence="2 3">
    <name type="scientific">Sulfurovum zhangzhouensis</name>
    <dbReference type="NCBI Taxonomy" id="3019067"/>
    <lineage>
        <taxon>Bacteria</taxon>
        <taxon>Pseudomonadati</taxon>
        <taxon>Campylobacterota</taxon>
        <taxon>Epsilonproteobacteria</taxon>
        <taxon>Campylobacterales</taxon>
        <taxon>Sulfurovaceae</taxon>
        <taxon>Sulfurovum</taxon>
    </lineage>
</organism>
<dbReference type="Pfam" id="PF07394">
    <property type="entry name" value="DUF1501"/>
    <property type="match status" value="1"/>
</dbReference>
<sequence length="456" mass="50532">MKSKTMNRRDFLKLQASLALSSSSLLSLLGAFSPLQAASFSDYKALVCIFLEGGNDAFNMVVPTTTTGYDDYKLIRGDISVPKDELLPLKNTDYGLYNMPAMQEMFNADKLAIIANVGTLVRPITKIEFEAGIANPPQLFSHIDQQKQWMSANSNRLEKSGWAAKAANLLENLNDFTNISVDGSNFMQFGGDKPAFEISGDIHPFNNYGYSDPDSKISFDEILHQIIQREVESDHILIKAYADNQIQNIAYRESVSQAMENALEFNFTSTLDDEPGIPLAKQLEMIAKLISVHAQLPGSPKRQIFFARLHGFDHHDLQTIDHPLKLNYLNNVLQEFQDAITSMQLSDQVTTFTASDFGRSLVPNGNGTDHGWGGHALVMGGAVKGGQIYGEFPELTVVSGEYTSEYITNSGRVIPTTSAEQYLATLASWFGSYSDSELEIIFPNLNNFNEKNLGFI</sequence>
<feature type="signal peptide" evidence="1">
    <location>
        <begin position="1"/>
        <end position="37"/>
    </location>
</feature>
<feature type="chain" id="PRO_5046430684" evidence="1">
    <location>
        <begin position="38"/>
        <end position="456"/>
    </location>
</feature>
<dbReference type="RefSeq" id="WP_289412811.1">
    <property type="nucleotide sequence ID" value="NZ_JAQIBD010000001.1"/>
</dbReference>
<evidence type="ECO:0000256" key="1">
    <source>
        <dbReference type="SAM" id="SignalP"/>
    </source>
</evidence>
<dbReference type="PANTHER" id="PTHR43737">
    <property type="entry name" value="BLL7424 PROTEIN"/>
    <property type="match status" value="1"/>
</dbReference>
<proteinExistence type="predicted"/>
<reference evidence="2" key="1">
    <citation type="submission" date="2023-01" db="EMBL/GenBank/DDBJ databases">
        <title>Sulfurovum sp. zt1-1 genome assembly.</title>
        <authorList>
            <person name="Wang J."/>
        </authorList>
    </citation>
    <scope>NUCLEOTIDE SEQUENCE</scope>
    <source>
        <strain evidence="2">Zt1-1</strain>
    </source>
</reference>
<accession>A0ABT7QX74</accession>
<evidence type="ECO:0000313" key="3">
    <source>
        <dbReference type="Proteomes" id="UP001169069"/>
    </source>
</evidence>
<dbReference type="InterPro" id="IPR010869">
    <property type="entry name" value="DUF1501"/>
</dbReference>
<dbReference type="InterPro" id="IPR006311">
    <property type="entry name" value="TAT_signal"/>
</dbReference>
<comment type="caution">
    <text evidence="2">The sequence shown here is derived from an EMBL/GenBank/DDBJ whole genome shotgun (WGS) entry which is preliminary data.</text>
</comment>
<dbReference type="PANTHER" id="PTHR43737:SF1">
    <property type="entry name" value="DUF1501 DOMAIN-CONTAINING PROTEIN"/>
    <property type="match status" value="1"/>
</dbReference>
<gene>
    <name evidence="2" type="ORF">PGH07_04320</name>
</gene>
<name>A0ABT7QX74_9BACT</name>
<dbReference type="PROSITE" id="PS51318">
    <property type="entry name" value="TAT"/>
    <property type="match status" value="1"/>
</dbReference>
<evidence type="ECO:0000313" key="2">
    <source>
        <dbReference type="EMBL" id="MDM5271393.1"/>
    </source>
</evidence>